<accession>A0A8C8SS95</accession>
<evidence type="ECO:0000256" key="1">
    <source>
        <dbReference type="SAM" id="MobiDB-lite"/>
    </source>
</evidence>
<dbReference type="Ensembl" id="ENSPCET00000024957.1">
    <property type="protein sequence ID" value="ENSPCEP00000024149.1"/>
    <property type="gene ID" value="ENSPCEG00000018272.1"/>
</dbReference>
<protein>
    <submittedName>
        <fullName evidence="2">Uncharacterized protein</fullName>
    </submittedName>
</protein>
<dbReference type="AlphaFoldDB" id="A0A8C8SS95"/>
<evidence type="ECO:0000313" key="2">
    <source>
        <dbReference type="Ensembl" id="ENSPCEP00000024149.1"/>
    </source>
</evidence>
<name>A0A8C8SS95_9SAUR</name>
<reference evidence="2" key="1">
    <citation type="submission" date="2025-08" db="UniProtKB">
        <authorList>
            <consortium name="Ensembl"/>
        </authorList>
    </citation>
    <scope>IDENTIFICATION</scope>
</reference>
<keyword evidence="3" id="KW-1185">Reference proteome</keyword>
<reference evidence="2" key="2">
    <citation type="submission" date="2025-09" db="UniProtKB">
        <authorList>
            <consortium name="Ensembl"/>
        </authorList>
    </citation>
    <scope>IDENTIFICATION</scope>
</reference>
<proteinExistence type="predicted"/>
<feature type="region of interest" description="Disordered" evidence="1">
    <location>
        <begin position="49"/>
        <end position="99"/>
    </location>
</feature>
<feature type="region of interest" description="Disordered" evidence="1">
    <location>
        <begin position="1"/>
        <end position="29"/>
    </location>
</feature>
<evidence type="ECO:0000313" key="3">
    <source>
        <dbReference type="Proteomes" id="UP000694393"/>
    </source>
</evidence>
<dbReference type="Proteomes" id="UP000694393">
    <property type="component" value="Unplaced"/>
</dbReference>
<organism evidence="2 3">
    <name type="scientific">Pelusios castaneus</name>
    <name type="common">West African mud turtle</name>
    <dbReference type="NCBI Taxonomy" id="367368"/>
    <lineage>
        <taxon>Eukaryota</taxon>
        <taxon>Metazoa</taxon>
        <taxon>Chordata</taxon>
        <taxon>Craniata</taxon>
        <taxon>Vertebrata</taxon>
        <taxon>Euteleostomi</taxon>
        <taxon>Archelosauria</taxon>
        <taxon>Testudinata</taxon>
        <taxon>Testudines</taxon>
        <taxon>Pleurodira</taxon>
        <taxon>Pelomedusidae</taxon>
        <taxon>Pelusios</taxon>
    </lineage>
</organism>
<sequence>MHLPGPPPTMTDGSFSLSAHLGRSPGPASRLHSIEAILGFPKEDGLLGAFQPAGSPRALKEADKRSPRSCFPKMPGEPPAEQESGAEEYEGVVPEQASQ</sequence>